<evidence type="ECO:0000256" key="4">
    <source>
        <dbReference type="ARBA" id="ARBA00022723"/>
    </source>
</evidence>
<dbReference type="Gene3D" id="3.30.70.20">
    <property type="match status" value="1"/>
</dbReference>
<name>A0AAU1ZZA1_9ACTN</name>
<dbReference type="InterPro" id="IPR001080">
    <property type="entry name" value="3Fe4S_ferredoxin"/>
</dbReference>
<feature type="domain" description="4Fe-4S ferredoxin-type" evidence="9">
    <location>
        <begin position="8"/>
        <end position="36"/>
    </location>
</feature>
<keyword evidence="6 8" id="KW-0408">Iron</keyword>
<keyword evidence="7 8" id="KW-0411">Iron-sulfur</keyword>
<gene>
    <name evidence="10" type="ORF">OHA22_18970</name>
</gene>
<evidence type="ECO:0000259" key="9">
    <source>
        <dbReference type="PROSITE" id="PS51379"/>
    </source>
</evidence>
<dbReference type="PRINTS" id="PR00352">
    <property type="entry name" value="3FE4SFRDOXIN"/>
</dbReference>
<accession>A0AAU1ZZA1</accession>
<dbReference type="EMBL" id="CP108222">
    <property type="protein sequence ID" value="WTT17474.1"/>
    <property type="molecule type" value="Genomic_DNA"/>
</dbReference>
<dbReference type="InterPro" id="IPR052395">
    <property type="entry name" value="ET_Ferredoxin"/>
</dbReference>
<evidence type="ECO:0000256" key="3">
    <source>
        <dbReference type="ARBA" id="ARBA00022485"/>
    </source>
</evidence>
<keyword evidence="2 8" id="KW-0813">Transport</keyword>
<evidence type="ECO:0000256" key="7">
    <source>
        <dbReference type="ARBA" id="ARBA00023014"/>
    </source>
</evidence>
<keyword evidence="4 8" id="KW-0479">Metal-binding</keyword>
<evidence type="ECO:0000256" key="5">
    <source>
        <dbReference type="ARBA" id="ARBA00022982"/>
    </source>
</evidence>
<dbReference type="SUPFAM" id="SSF54862">
    <property type="entry name" value="4Fe-4S ferredoxins"/>
    <property type="match status" value="1"/>
</dbReference>
<evidence type="ECO:0000256" key="6">
    <source>
        <dbReference type="ARBA" id="ARBA00023004"/>
    </source>
</evidence>
<keyword evidence="3" id="KW-0004">4Fe-4S</keyword>
<proteinExistence type="predicted"/>
<dbReference type="PROSITE" id="PS51379">
    <property type="entry name" value="4FE4S_FER_2"/>
    <property type="match status" value="1"/>
</dbReference>
<keyword evidence="5 8" id="KW-0249">Electron transport</keyword>
<dbReference type="InterPro" id="IPR017896">
    <property type="entry name" value="4Fe4S_Fe-S-bd"/>
</dbReference>
<evidence type="ECO:0000313" key="10">
    <source>
        <dbReference type="EMBL" id="WTT17474.1"/>
    </source>
</evidence>
<protein>
    <recommendedName>
        <fullName evidence="8">Ferredoxin</fullName>
    </recommendedName>
</protein>
<evidence type="ECO:0000256" key="1">
    <source>
        <dbReference type="ARBA" id="ARBA00001966"/>
    </source>
</evidence>
<dbReference type="AlphaFoldDB" id="A0AAU1ZZA1"/>
<organism evidence="10">
    <name type="scientific">Streptomyces sp. NBC_00093</name>
    <dbReference type="NCBI Taxonomy" id="2975649"/>
    <lineage>
        <taxon>Bacteria</taxon>
        <taxon>Bacillati</taxon>
        <taxon>Actinomycetota</taxon>
        <taxon>Actinomycetes</taxon>
        <taxon>Kitasatosporales</taxon>
        <taxon>Streptomycetaceae</taxon>
        <taxon>Streptomyces</taxon>
    </lineage>
</organism>
<dbReference type="PANTHER" id="PTHR39163:SF1">
    <property type="entry name" value="FERREDOXIN"/>
    <property type="match status" value="1"/>
</dbReference>
<comment type="cofactor">
    <cofactor evidence="1">
        <name>[4Fe-4S] cluster</name>
        <dbReference type="ChEBI" id="CHEBI:49883"/>
    </cofactor>
</comment>
<dbReference type="Pfam" id="PF13459">
    <property type="entry name" value="Fer4_15"/>
    <property type="match status" value="1"/>
</dbReference>
<reference evidence="10" key="1">
    <citation type="submission" date="2022-10" db="EMBL/GenBank/DDBJ databases">
        <title>The complete genomes of actinobacterial strains from the NBC collection.</title>
        <authorList>
            <person name="Joergensen T.S."/>
            <person name="Alvarez Arevalo M."/>
            <person name="Sterndorff E.B."/>
            <person name="Faurdal D."/>
            <person name="Vuksanovic O."/>
            <person name="Mourched A.-S."/>
            <person name="Charusanti P."/>
            <person name="Shaw S."/>
            <person name="Blin K."/>
            <person name="Weber T."/>
        </authorList>
    </citation>
    <scope>NUCLEOTIDE SEQUENCE</scope>
    <source>
        <strain evidence="10">NBC_00093</strain>
    </source>
</reference>
<dbReference type="PANTHER" id="PTHR39163">
    <property type="entry name" value="FERREDOXIN"/>
    <property type="match status" value="1"/>
</dbReference>
<dbReference type="GO" id="GO:0051539">
    <property type="term" value="F:4 iron, 4 sulfur cluster binding"/>
    <property type="evidence" value="ECO:0007669"/>
    <property type="project" value="UniProtKB-KW"/>
</dbReference>
<dbReference type="GO" id="GO:0005506">
    <property type="term" value="F:iron ion binding"/>
    <property type="evidence" value="ECO:0007669"/>
    <property type="project" value="UniProtKB-UniRule"/>
</dbReference>
<evidence type="ECO:0000256" key="8">
    <source>
        <dbReference type="RuleBase" id="RU368020"/>
    </source>
</evidence>
<comment type="function">
    <text evidence="8">Ferredoxins are iron-sulfur proteins that transfer electrons in a wide variety of metabolic reactions.</text>
</comment>
<evidence type="ECO:0000256" key="2">
    <source>
        <dbReference type="ARBA" id="ARBA00022448"/>
    </source>
</evidence>
<sequence>MSDDADDVRVWIDQKLCTGDGLCTQYAPDVFEFGGDGLAYVKDVADGELLMAEGSQADVPEKLRLDVIDAADGCPGNCIHVVRSSDGTEVAGPDAA</sequence>
<dbReference type="GO" id="GO:0009055">
    <property type="term" value="F:electron transfer activity"/>
    <property type="evidence" value="ECO:0007669"/>
    <property type="project" value="UniProtKB-UniRule"/>
</dbReference>